<accession>A0AAD4EF83</accession>
<dbReference type="AlphaFoldDB" id="A0AAD4EF83"/>
<evidence type="ECO:0000313" key="2">
    <source>
        <dbReference type="Proteomes" id="UP001195769"/>
    </source>
</evidence>
<proteinExistence type="predicted"/>
<name>A0AAD4EF83_9AGAM</name>
<reference evidence="1" key="1">
    <citation type="journal article" date="2020" name="New Phytol.">
        <title>Comparative genomics reveals dynamic genome evolution in host specialist ectomycorrhizal fungi.</title>
        <authorList>
            <person name="Lofgren L.A."/>
            <person name="Nguyen N.H."/>
            <person name="Vilgalys R."/>
            <person name="Ruytinx J."/>
            <person name="Liao H.L."/>
            <person name="Branco S."/>
            <person name="Kuo A."/>
            <person name="LaButti K."/>
            <person name="Lipzen A."/>
            <person name="Andreopoulos W."/>
            <person name="Pangilinan J."/>
            <person name="Riley R."/>
            <person name="Hundley H."/>
            <person name="Na H."/>
            <person name="Barry K."/>
            <person name="Grigoriev I.V."/>
            <person name="Stajich J.E."/>
            <person name="Kennedy P.G."/>
        </authorList>
    </citation>
    <scope>NUCLEOTIDE SEQUENCE</scope>
    <source>
        <strain evidence="1">FC203</strain>
    </source>
</reference>
<dbReference type="RefSeq" id="XP_041230542.1">
    <property type="nucleotide sequence ID" value="XM_041366313.1"/>
</dbReference>
<dbReference type="GeneID" id="64660611"/>
<dbReference type="Proteomes" id="UP001195769">
    <property type="component" value="Unassembled WGS sequence"/>
</dbReference>
<dbReference type="EMBL" id="JABBWK010000008">
    <property type="protein sequence ID" value="KAG1904967.1"/>
    <property type="molecule type" value="Genomic_DNA"/>
</dbReference>
<gene>
    <name evidence="1" type="ORF">F5891DRAFT_1183620</name>
</gene>
<protein>
    <submittedName>
        <fullName evidence="1">Uncharacterized protein</fullName>
    </submittedName>
</protein>
<organism evidence="1 2">
    <name type="scientific">Suillus fuscotomentosus</name>
    <dbReference type="NCBI Taxonomy" id="1912939"/>
    <lineage>
        <taxon>Eukaryota</taxon>
        <taxon>Fungi</taxon>
        <taxon>Dikarya</taxon>
        <taxon>Basidiomycota</taxon>
        <taxon>Agaricomycotina</taxon>
        <taxon>Agaricomycetes</taxon>
        <taxon>Agaricomycetidae</taxon>
        <taxon>Boletales</taxon>
        <taxon>Suillineae</taxon>
        <taxon>Suillaceae</taxon>
        <taxon>Suillus</taxon>
    </lineage>
</organism>
<comment type="caution">
    <text evidence="1">The sequence shown here is derived from an EMBL/GenBank/DDBJ whole genome shotgun (WGS) entry which is preliminary data.</text>
</comment>
<keyword evidence="2" id="KW-1185">Reference proteome</keyword>
<evidence type="ECO:0000313" key="1">
    <source>
        <dbReference type="EMBL" id="KAG1904967.1"/>
    </source>
</evidence>
<sequence length="94" mass="10768">MEIHSDLSLDEIYLLMQGILQETDYIDEVDLGTLRKLEHIDIDISLDHTDAGTYTMDVDANVDVDTDMDEFYLENVENGEVMQVNAHSDQMDID</sequence>